<organism evidence="2">
    <name type="scientific">uncultured bacterium</name>
    <name type="common">gcode 4</name>
    <dbReference type="NCBI Taxonomy" id="1234023"/>
    <lineage>
        <taxon>Bacteria</taxon>
        <taxon>environmental samples</taxon>
    </lineage>
</organism>
<evidence type="ECO:0000313" key="2">
    <source>
        <dbReference type="EMBL" id="EKE29469.1"/>
    </source>
</evidence>
<gene>
    <name evidence="2" type="ORF">ACD_2C00169G0001</name>
</gene>
<accession>K2GGD1</accession>
<proteinExistence type="predicted"/>
<dbReference type="EMBL" id="AMFJ01000169">
    <property type="protein sequence ID" value="EKE29469.1"/>
    <property type="molecule type" value="Genomic_DNA"/>
</dbReference>
<name>K2GGD1_9BACT</name>
<evidence type="ECO:0000256" key="1">
    <source>
        <dbReference type="SAM" id="Phobius"/>
    </source>
</evidence>
<keyword evidence="1" id="KW-0472">Membrane</keyword>
<protein>
    <submittedName>
        <fullName evidence="2">Uncharacterized protein</fullName>
    </submittedName>
</protein>
<keyword evidence="1" id="KW-0812">Transmembrane</keyword>
<feature type="transmembrane region" description="Helical" evidence="1">
    <location>
        <begin position="47"/>
        <end position="68"/>
    </location>
</feature>
<reference evidence="2" key="1">
    <citation type="journal article" date="2012" name="Science">
        <title>Fermentation, hydrogen, and sulfur metabolism in multiple uncultivated bacterial phyla.</title>
        <authorList>
            <person name="Wrighton K.C."/>
            <person name="Thomas B.C."/>
            <person name="Sharon I."/>
            <person name="Miller C.S."/>
            <person name="Castelle C.J."/>
            <person name="VerBerkmoes N.C."/>
            <person name="Wilkins M.J."/>
            <person name="Hettich R.L."/>
            <person name="Lipton M.S."/>
            <person name="Williams K.H."/>
            <person name="Long P.E."/>
            <person name="Banfield J.F."/>
        </authorList>
    </citation>
    <scope>NUCLEOTIDE SEQUENCE [LARGE SCALE GENOMIC DNA]</scope>
</reference>
<comment type="caution">
    <text evidence="2">The sequence shown here is derived from an EMBL/GenBank/DDBJ whole genome shotgun (WGS) entry which is preliminary data.</text>
</comment>
<keyword evidence="1" id="KW-1133">Transmembrane helix</keyword>
<dbReference type="AlphaFoldDB" id="K2GGD1"/>
<sequence>MNQITEFIIVFIPFLYQSSPHPPHTILKNAIIAIAMKIKDVTTSRSLIIGIIRLAVMSTAVAVHIFLLKMVSTAAKDICISRIHIVVHSIQILHFLKSSSVHCQ</sequence>